<dbReference type="Proteomes" id="UP000595053">
    <property type="component" value="Chromosome"/>
</dbReference>
<comment type="cofactor">
    <cofactor evidence="1 7">
        <name>pyridoxal 5'-phosphate</name>
        <dbReference type="ChEBI" id="CHEBI:597326"/>
    </cofactor>
</comment>
<evidence type="ECO:0000256" key="3">
    <source>
        <dbReference type="ARBA" id="ARBA00012239"/>
    </source>
</evidence>
<reference evidence="10 11" key="1">
    <citation type="submission" date="2020-10" db="EMBL/GenBank/DDBJ databases">
        <title>Trueperella pecoris sp. nov. isolated from bovine and porcine specimens.</title>
        <authorList>
            <person name="Schoenecker L."/>
            <person name="Schnydrig P."/>
            <person name="Brodard I."/>
            <person name="Thomann A."/>
            <person name="Hemphill A."/>
            <person name="Rodriguez-Campos S."/>
            <person name="Perreten V."/>
            <person name="Jores J."/>
            <person name="Kittl S."/>
        </authorList>
    </citation>
    <scope>NUCLEOTIDE SEQUENCE [LARGE SCALE GENOMIC DNA]</scope>
    <source>
        <strain evidence="10 11">15A0121</strain>
    </source>
</reference>
<dbReference type="EC" id="2.8.1.7" evidence="3 8"/>
<feature type="domain" description="Aminotransferase class V" evidence="9">
    <location>
        <begin position="131"/>
        <end position="422"/>
    </location>
</feature>
<keyword evidence="4 8" id="KW-0808">Transferase</keyword>
<dbReference type="Pfam" id="PF00266">
    <property type="entry name" value="Aminotran_5"/>
    <property type="match status" value="2"/>
</dbReference>
<evidence type="ECO:0000313" key="11">
    <source>
        <dbReference type="Proteomes" id="UP000595053"/>
    </source>
</evidence>
<dbReference type="NCBIfam" id="TIGR01979">
    <property type="entry name" value="sufS"/>
    <property type="match status" value="1"/>
</dbReference>
<dbReference type="AlphaFoldDB" id="A0A7M1QS78"/>
<comment type="similarity">
    <text evidence="2 8">Belongs to the class-V pyridoxal-phosphate-dependent aminotransferase family. Csd subfamily.</text>
</comment>
<keyword evidence="5 8" id="KW-0663">Pyridoxal phosphate</keyword>
<proteinExistence type="inferred from homology"/>
<dbReference type="PROSITE" id="PS00595">
    <property type="entry name" value="AA_TRANSFER_CLASS_5"/>
    <property type="match status" value="1"/>
</dbReference>
<dbReference type="CDD" id="cd06453">
    <property type="entry name" value="SufS_like"/>
    <property type="match status" value="1"/>
</dbReference>
<organism evidence="10 11">
    <name type="scientific">Trueperella pecoris</name>
    <dbReference type="NCBI Taxonomy" id="2733571"/>
    <lineage>
        <taxon>Bacteria</taxon>
        <taxon>Bacillati</taxon>
        <taxon>Actinomycetota</taxon>
        <taxon>Actinomycetes</taxon>
        <taxon>Actinomycetales</taxon>
        <taxon>Actinomycetaceae</taxon>
        <taxon>Trueperella</taxon>
    </lineage>
</organism>
<evidence type="ECO:0000256" key="7">
    <source>
        <dbReference type="RuleBase" id="RU004504"/>
    </source>
</evidence>
<dbReference type="GO" id="GO:0006534">
    <property type="term" value="P:cysteine metabolic process"/>
    <property type="evidence" value="ECO:0007669"/>
    <property type="project" value="UniProtKB-UniRule"/>
</dbReference>
<comment type="function">
    <text evidence="8">Catalyzes the removal of elemental sulfur and selenium atoms from L-cysteine, L-cystine, L-selenocysteine, and L-selenocystine to produce L-alanine.</text>
</comment>
<dbReference type="Gene3D" id="3.90.1150.10">
    <property type="entry name" value="Aspartate Aminotransferase, domain 1"/>
    <property type="match status" value="1"/>
</dbReference>
<evidence type="ECO:0000256" key="8">
    <source>
        <dbReference type="RuleBase" id="RU004506"/>
    </source>
</evidence>
<dbReference type="InterPro" id="IPR020578">
    <property type="entry name" value="Aminotrans_V_PyrdxlP_BS"/>
</dbReference>
<evidence type="ECO:0000256" key="6">
    <source>
        <dbReference type="ARBA" id="ARBA00050776"/>
    </source>
</evidence>
<accession>A0A7M1QS78</accession>
<dbReference type="PANTHER" id="PTHR43586">
    <property type="entry name" value="CYSTEINE DESULFURASE"/>
    <property type="match status" value="1"/>
</dbReference>
<dbReference type="GO" id="GO:0030170">
    <property type="term" value="F:pyridoxal phosphate binding"/>
    <property type="evidence" value="ECO:0007669"/>
    <property type="project" value="UniProtKB-UniRule"/>
</dbReference>
<dbReference type="InterPro" id="IPR015424">
    <property type="entry name" value="PyrdxlP-dep_Trfase"/>
</dbReference>
<dbReference type="InterPro" id="IPR015422">
    <property type="entry name" value="PyrdxlP-dep_Trfase_small"/>
</dbReference>
<evidence type="ECO:0000259" key="9">
    <source>
        <dbReference type="Pfam" id="PF00266"/>
    </source>
</evidence>
<name>A0A7M1QS78_9ACTO</name>
<dbReference type="RefSeq" id="WP_197550584.1">
    <property type="nucleotide sequence ID" value="NZ_CP063213.1"/>
</dbReference>
<dbReference type="GO" id="GO:0031071">
    <property type="term" value="F:cysteine desulfurase activity"/>
    <property type="evidence" value="ECO:0007669"/>
    <property type="project" value="UniProtKB-UniRule"/>
</dbReference>
<keyword evidence="11" id="KW-1185">Reference proteome</keyword>
<dbReference type="SUPFAM" id="SSF53383">
    <property type="entry name" value="PLP-dependent transferases"/>
    <property type="match status" value="1"/>
</dbReference>
<dbReference type="InterPro" id="IPR010970">
    <property type="entry name" value="Cys_dSase_SufS"/>
</dbReference>
<dbReference type="EMBL" id="CP063213">
    <property type="protein sequence ID" value="QOR44746.1"/>
    <property type="molecule type" value="Genomic_DNA"/>
</dbReference>
<comment type="catalytic activity">
    <reaction evidence="6 8">
        <text>(sulfur carrier)-H + L-cysteine = (sulfur carrier)-SH + L-alanine</text>
        <dbReference type="Rhea" id="RHEA:43892"/>
        <dbReference type="Rhea" id="RHEA-COMP:14737"/>
        <dbReference type="Rhea" id="RHEA-COMP:14739"/>
        <dbReference type="ChEBI" id="CHEBI:29917"/>
        <dbReference type="ChEBI" id="CHEBI:35235"/>
        <dbReference type="ChEBI" id="CHEBI:57972"/>
        <dbReference type="ChEBI" id="CHEBI:64428"/>
        <dbReference type="EC" id="2.8.1.7"/>
    </reaction>
</comment>
<dbReference type="Gene3D" id="3.40.640.10">
    <property type="entry name" value="Type I PLP-dependent aspartate aminotransferase-like (Major domain)"/>
    <property type="match status" value="1"/>
</dbReference>
<gene>
    <name evidence="10" type="primary">sufS</name>
    <name evidence="10" type="ORF">INS88_05400</name>
</gene>
<evidence type="ECO:0000256" key="5">
    <source>
        <dbReference type="ARBA" id="ARBA00022898"/>
    </source>
</evidence>
<evidence type="ECO:0000256" key="4">
    <source>
        <dbReference type="ARBA" id="ARBA00022679"/>
    </source>
</evidence>
<evidence type="ECO:0000256" key="2">
    <source>
        <dbReference type="ARBA" id="ARBA00010447"/>
    </source>
</evidence>
<dbReference type="PANTHER" id="PTHR43586:SF8">
    <property type="entry name" value="CYSTEINE DESULFURASE 1, CHLOROPLASTIC"/>
    <property type="match status" value="1"/>
</dbReference>
<feature type="domain" description="Aminotransferase class V" evidence="9">
    <location>
        <begin position="24"/>
        <end position="105"/>
    </location>
</feature>
<dbReference type="InterPro" id="IPR000192">
    <property type="entry name" value="Aminotrans_V_dom"/>
</dbReference>
<protein>
    <recommendedName>
        <fullName evidence="3 8">Cysteine desulfurase</fullName>
        <ecNumber evidence="3 8">2.8.1.7</ecNumber>
    </recommendedName>
</protein>
<sequence>MHSAAPRADFPALDRVMQGGEKLIYLDSGATSQKPRQVIDAVNRQELYSNGAVKRGSHQLAGEATVAYEHARRAVARLVGAEPEEIAWTKNSTEALNLIAYVIDDISRGRGQCVLRGGRKLKERLASTQERLTLRPGDNIVITRAEHHANLIPWQELCVRTGAQLRWFELTDDGRLDIERGIAEGLVDERTKVVAFAHVSNVTGAVAPVKRIVELARSVGALVVLDACQSVPHMPVDFHELDVDFAAFSGHKMLGPTGIGALYGRKELFEAMPPFLFGGSMVEIVTMEKTTFAMPPARFEAGTQAVAQAVGLGVAADYLMKIGMDNVAAHERQLTARALEGIAAIPGVRLLGPADASERSGVVSFDVEGVHPHDVGQVLDAKGIAIRVGHHCAQPVHAHFGVHASSRASFGPYNTLEEVEIFLQALAGVRSFFGRENEGES</sequence>
<dbReference type="InterPro" id="IPR015421">
    <property type="entry name" value="PyrdxlP-dep_Trfase_major"/>
</dbReference>
<evidence type="ECO:0000256" key="1">
    <source>
        <dbReference type="ARBA" id="ARBA00001933"/>
    </source>
</evidence>
<evidence type="ECO:0000313" key="10">
    <source>
        <dbReference type="EMBL" id="QOR44746.1"/>
    </source>
</evidence>